<feature type="transmembrane region" description="Helical" evidence="1">
    <location>
        <begin position="310"/>
        <end position="329"/>
    </location>
</feature>
<feature type="transmembrane region" description="Helical" evidence="1">
    <location>
        <begin position="278"/>
        <end position="298"/>
    </location>
</feature>
<dbReference type="EMBL" id="ALAO01000037">
    <property type="protein sequence ID" value="EKO40935.1"/>
    <property type="molecule type" value="Genomic_DNA"/>
</dbReference>
<evidence type="ECO:0000313" key="2">
    <source>
        <dbReference type="EMBL" id="EKO40935.1"/>
    </source>
</evidence>
<dbReference type="Pfam" id="PF14264">
    <property type="entry name" value="Glucos_trans_II"/>
    <property type="match status" value="1"/>
</dbReference>
<evidence type="ECO:0000313" key="3">
    <source>
        <dbReference type="Proteomes" id="UP000006272"/>
    </source>
</evidence>
<sequence length="504" mass="58420">MSAAITNQTAAAFDRFYSWCLKPEVRKYFLVLIIINITTYLSVLRANFLYRDDIIKTILNNEGWEQEGRFLSYLFSKIFFFGTNADASPFTQIAAILIITASSLAIGYVFCRHKPILIIYLAPLCIFPYIFENLSYKFYAPWLSLAILTSSMPTIFLSVKHISTRIIITFICILACLNIYQIATGLFLVLLCQNIIHDLRTTKPTCKIIKTHTPSIAGFILAFIAYYCEIQFITPVTSQWGISHSETVFLKDNWIHLIATNVKDYLQYIYKDWVGTPFWFIIIINIYVVITMSLRSIFQKSKIIHFIQKSTLYIFLIPFMIIAPHFPQLLLIKPVLQPRTFLSLGALTCVVSIDAIILLYNHKLYKTILLAINAYLICNFIIIGNIYGNLLSSQEAWESNIMPKLAYDLKKVKDDMQCHDIYIRNNIGYSPSFENISNSYRVLRKLIEPRLGNEYFPNFYLRYYGLDFRSHIKTYYGPYRIITSAPRYDIGVLPDNTCFVSFKD</sequence>
<feature type="transmembrane region" description="Helical" evidence="1">
    <location>
        <begin position="166"/>
        <end position="191"/>
    </location>
</feature>
<keyword evidence="1" id="KW-0472">Membrane</keyword>
<organism evidence="2 3">
    <name type="scientific">Solidesulfovibrio magneticus str. Maddingley MBC34</name>
    <dbReference type="NCBI Taxonomy" id="1206767"/>
    <lineage>
        <taxon>Bacteria</taxon>
        <taxon>Pseudomonadati</taxon>
        <taxon>Thermodesulfobacteriota</taxon>
        <taxon>Desulfovibrionia</taxon>
        <taxon>Desulfovibrionales</taxon>
        <taxon>Desulfovibrionaceae</taxon>
        <taxon>Solidesulfovibrio</taxon>
    </lineage>
</organism>
<dbReference type="InterPro" id="IPR025686">
    <property type="entry name" value="Glucos_trans_II"/>
</dbReference>
<name>K6GVQ6_9BACT</name>
<feature type="transmembrane region" description="Helical" evidence="1">
    <location>
        <begin position="93"/>
        <end position="110"/>
    </location>
</feature>
<accession>K6GVQ6</accession>
<gene>
    <name evidence="2" type="ORF">B193_0325</name>
</gene>
<keyword evidence="1" id="KW-1133">Transmembrane helix</keyword>
<dbReference type="AlphaFoldDB" id="K6GVQ6"/>
<proteinExistence type="predicted"/>
<dbReference type="PATRIC" id="fig|1206767.3.peg.302"/>
<evidence type="ECO:0000256" key="1">
    <source>
        <dbReference type="SAM" id="Phobius"/>
    </source>
</evidence>
<feature type="transmembrane region" description="Helical" evidence="1">
    <location>
        <begin position="28"/>
        <end position="50"/>
    </location>
</feature>
<feature type="transmembrane region" description="Helical" evidence="1">
    <location>
        <begin position="367"/>
        <end position="387"/>
    </location>
</feature>
<dbReference type="Proteomes" id="UP000006272">
    <property type="component" value="Unassembled WGS sequence"/>
</dbReference>
<reference evidence="2 3" key="1">
    <citation type="submission" date="2012-07" db="EMBL/GenBank/DDBJ databases">
        <title>Draft genome sequence of Desulfovibrio magneticus str. Maddingley MBC34 obtained from a metagenomic sequence of a methanogenic enrichment isolated from coal-seam formation water in Victoria, Australia.</title>
        <authorList>
            <person name="Greenfield P."/>
            <person name="Hendry P."/>
            <person name="Li D."/>
            <person name="Rosewarne C.P."/>
            <person name="Tran-Dinh N."/>
            <person name="Elbourne L.D.H."/>
            <person name="Paulsen I.T."/>
            <person name="Midgley D.J."/>
        </authorList>
    </citation>
    <scope>NUCLEOTIDE SEQUENCE [LARGE SCALE GENOMIC DNA]</scope>
    <source>
        <strain evidence="3">Maddingley MBC34</strain>
    </source>
</reference>
<feature type="transmembrane region" description="Helical" evidence="1">
    <location>
        <begin position="117"/>
        <end position="136"/>
    </location>
</feature>
<feature type="transmembrane region" description="Helical" evidence="1">
    <location>
        <begin position="341"/>
        <end position="360"/>
    </location>
</feature>
<keyword evidence="1" id="KW-0812">Transmembrane</keyword>
<comment type="caution">
    <text evidence="2">The sequence shown here is derived from an EMBL/GenBank/DDBJ whole genome shotgun (WGS) entry which is preliminary data.</text>
</comment>
<protein>
    <submittedName>
        <fullName evidence="2">Uncharacterized protein</fullName>
    </submittedName>
</protein>